<dbReference type="EMBL" id="UINC01164129">
    <property type="protein sequence ID" value="SVD64810.1"/>
    <property type="molecule type" value="Genomic_DNA"/>
</dbReference>
<feature type="non-terminal residue" evidence="1">
    <location>
        <position position="1"/>
    </location>
</feature>
<evidence type="ECO:0000313" key="1">
    <source>
        <dbReference type="EMBL" id="SVD64810.1"/>
    </source>
</evidence>
<dbReference type="AlphaFoldDB" id="A0A382X1T4"/>
<name>A0A382X1T4_9ZZZZ</name>
<reference evidence="1" key="1">
    <citation type="submission" date="2018-05" db="EMBL/GenBank/DDBJ databases">
        <authorList>
            <person name="Lanie J.A."/>
            <person name="Ng W.-L."/>
            <person name="Kazmierczak K.M."/>
            <person name="Andrzejewski T.M."/>
            <person name="Davidsen T.M."/>
            <person name="Wayne K.J."/>
            <person name="Tettelin H."/>
            <person name="Glass J.I."/>
            <person name="Rusch D."/>
            <person name="Podicherti R."/>
            <person name="Tsui H.-C.T."/>
            <person name="Winkler M.E."/>
        </authorList>
    </citation>
    <scope>NUCLEOTIDE SEQUENCE</scope>
</reference>
<accession>A0A382X1T4</accession>
<protein>
    <submittedName>
        <fullName evidence="1">Uncharacterized protein</fullName>
    </submittedName>
</protein>
<gene>
    <name evidence="1" type="ORF">METZ01_LOCUS417664</name>
</gene>
<sequence length="50" mass="5516">PPLYSFYDVDQWPGQTEFTVSETILPAVVMFGALAPKNPKPYPGPLPNPK</sequence>
<organism evidence="1">
    <name type="scientific">marine metagenome</name>
    <dbReference type="NCBI Taxonomy" id="408172"/>
    <lineage>
        <taxon>unclassified sequences</taxon>
        <taxon>metagenomes</taxon>
        <taxon>ecological metagenomes</taxon>
    </lineage>
</organism>
<proteinExistence type="predicted"/>